<comment type="similarity">
    <text evidence="7">Belongs to the HSF family.</text>
</comment>
<proteinExistence type="inferred from homology"/>
<feature type="compositionally biased region" description="Basic and acidic residues" evidence="8">
    <location>
        <begin position="1"/>
        <end position="33"/>
    </location>
</feature>
<name>A0A9P5NHK5_GYMJU</name>
<comment type="subcellular location">
    <subcellularLocation>
        <location evidence="1">Nucleus</location>
    </subcellularLocation>
</comment>
<comment type="caution">
    <text evidence="10">The sequence shown here is derived from an EMBL/GenBank/DDBJ whole genome shotgun (WGS) entry which is preliminary data.</text>
</comment>
<protein>
    <submittedName>
        <fullName evidence="10">HSF-type DNA-binding-domain-containing protein</fullName>
    </submittedName>
</protein>
<dbReference type="PROSITE" id="PS00434">
    <property type="entry name" value="HSF_DOMAIN"/>
    <property type="match status" value="1"/>
</dbReference>
<keyword evidence="2" id="KW-0805">Transcription regulation</keyword>
<evidence type="ECO:0000313" key="11">
    <source>
        <dbReference type="Proteomes" id="UP000724874"/>
    </source>
</evidence>
<dbReference type="AlphaFoldDB" id="A0A9P5NHK5"/>
<dbReference type="PANTHER" id="PTHR10015">
    <property type="entry name" value="HEAT SHOCK TRANSCRIPTION FACTOR"/>
    <property type="match status" value="1"/>
</dbReference>
<dbReference type="GO" id="GO:0003700">
    <property type="term" value="F:DNA-binding transcription factor activity"/>
    <property type="evidence" value="ECO:0007669"/>
    <property type="project" value="InterPro"/>
</dbReference>
<evidence type="ECO:0000256" key="1">
    <source>
        <dbReference type="ARBA" id="ARBA00004123"/>
    </source>
</evidence>
<reference evidence="10" key="1">
    <citation type="submission" date="2020-11" db="EMBL/GenBank/DDBJ databases">
        <authorList>
            <consortium name="DOE Joint Genome Institute"/>
            <person name="Ahrendt S."/>
            <person name="Riley R."/>
            <person name="Andreopoulos W."/>
            <person name="LaButti K."/>
            <person name="Pangilinan J."/>
            <person name="Ruiz-duenas F.J."/>
            <person name="Barrasa J.M."/>
            <person name="Sanchez-Garcia M."/>
            <person name="Camarero S."/>
            <person name="Miyauchi S."/>
            <person name="Serrano A."/>
            <person name="Linde D."/>
            <person name="Babiker R."/>
            <person name="Drula E."/>
            <person name="Ayuso-Fernandez I."/>
            <person name="Pacheco R."/>
            <person name="Padilla G."/>
            <person name="Ferreira P."/>
            <person name="Barriuso J."/>
            <person name="Kellner H."/>
            <person name="Castanera R."/>
            <person name="Alfaro M."/>
            <person name="Ramirez L."/>
            <person name="Pisabarro A.G."/>
            <person name="Kuo A."/>
            <person name="Tritt A."/>
            <person name="Lipzen A."/>
            <person name="He G."/>
            <person name="Yan M."/>
            <person name="Ng V."/>
            <person name="Cullen D."/>
            <person name="Martin F."/>
            <person name="Rosso M.-N."/>
            <person name="Henrissat B."/>
            <person name="Hibbett D."/>
            <person name="Martinez A.T."/>
            <person name="Grigoriev I.V."/>
        </authorList>
    </citation>
    <scope>NUCLEOTIDE SEQUENCE</scope>
    <source>
        <strain evidence="10">AH 44721</strain>
    </source>
</reference>
<dbReference type="EMBL" id="JADNYJ010000093">
    <property type="protein sequence ID" value="KAF8886868.1"/>
    <property type="molecule type" value="Genomic_DNA"/>
</dbReference>
<dbReference type="GO" id="GO:0005634">
    <property type="term" value="C:nucleus"/>
    <property type="evidence" value="ECO:0007669"/>
    <property type="project" value="UniProtKB-SubCell"/>
</dbReference>
<dbReference type="Proteomes" id="UP000724874">
    <property type="component" value="Unassembled WGS sequence"/>
</dbReference>
<keyword evidence="4" id="KW-0804">Transcription</keyword>
<feature type="non-terminal residue" evidence="10">
    <location>
        <position position="274"/>
    </location>
</feature>
<organism evidence="10 11">
    <name type="scientific">Gymnopilus junonius</name>
    <name type="common">Spectacular rustgill mushroom</name>
    <name type="synonym">Gymnopilus spectabilis subsp. junonius</name>
    <dbReference type="NCBI Taxonomy" id="109634"/>
    <lineage>
        <taxon>Eukaryota</taxon>
        <taxon>Fungi</taxon>
        <taxon>Dikarya</taxon>
        <taxon>Basidiomycota</taxon>
        <taxon>Agaricomycotina</taxon>
        <taxon>Agaricomycetes</taxon>
        <taxon>Agaricomycetidae</taxon>
        <taxon>Agaricales</taxon>
        <taxon>Agaricineae</taxon>
        <taxon>Hymenogastraceae</taxon>
        <taxon>Gymnopilus</taxon>
    </lineage>
</organism>
<dbReference type="SUPFAM" id="SSF46785">
    <property type="entry name" value="Winged helix' DNA-binding domain"/>
    <property type="match status" value="1"/>
</dbReference>
<keyword evidence="5" id="KW-0539">Nucleus</keyword>
<dbReference type="OrthoDB" id="60033at2759"/>
<feature type="non-terminal residue" evidence="10">
    <location>
        <position position="1"/>
    </location>
</feature>
<evidence type="ECO:0000313" key="10">
    <source>
        <dbReference type="EMBL" id="KAF8886868.1"/>
    </source>
</evidence>
<dbReference type="Pfam" id="PF00447">
    <property type="entry name" value="HSF_DNA-bind"/>
    <property type="match status" value="1"/>
</dbReference>
<dbReference type="InterPro" id="IPR000232">
    <property type="entry name" value="HSF_DNA-bd"/>
</dbReference>
<evidence type="ECO:0000256" key="2">
    <source>
        <dbReference type="ARBA" id="ARBA00023015"/>
    </source>
</evidence>
<feature type="region of interest" description="Disordered" evidence="8">
    <location>
        <begin position="152"/>
        <end position="223"/>
    </location>
</feature>
<dbReference type="SMART" id="SM00415">
    <property type="entry name" value="HSF"/>
    <property type="match status" value="1"/>
</dbReference>
<feature type="compositionally biased region" description="Polar residues" evidence="8">
    <location>
        <begin position="172"/>
        <end position="218"/>
    </location>
</feature>
<evidence type="ECO:0000256" key="7">
    <source>
        <dbReference type="RuleBase" id="RU004020"/>
    </source>
</evidence>
<feature type="compositionally biased region" description="Polar residues" evidence="8">
    <location>
        <begin position="34"/>
        <end position="44"/>
    </location>
</feature>
<comment type="subunit">
    <text evidence="6">Homotrimer. Homotrimerization increases the affinity of HSF1 to DNA. Interacts with transcriptional coregulator SSA1 on chromatin.</text>
</comment>
<dbReference type="FunFam" id="1.10.10.10:FF:000027">
    <property type="entry name" value="Heat shock transcription factor 1"/>
    <property type="match status" value="1"/>
</dbReference>
<dbReference type="GO" id="GO:0043565">
    <property type="term" value="F:sequence-specific DNA binding"/>
    <property type="evidence" value="ECO:0007669"/>
    <property type="project" value="InterPro"/>
</dbReference>
<dbReference type="InterPro" id="IPR036390">
    <property type="entry name" value="WH_DNA-bd_sf"/>
</dbReference>
<dbReference type="PRINTS" id="PR00056">
    <property type="entry name" value="HSFDOMAIN"/>
</dbReference>
<feature type="region of interest" description="Disordered" evidence="8">
    <location>
        <begin position="1"/>
        <end position="53"/>
    </location>
</feature>
<dbReference type="InterPro" id="IPR036388">
    <property type="entry name" value="WH-like_DNA-bd_sf"/>
</dbReference>
<feature type="domain" description="HSF-type DNA-binding" evidence="9">
    <location>
        <begin position="95"/>
        <end position="119"/>
    </location>
</feature>
<dbReference type="Gene3D" id="1.10.10.10">
    <property type="entry name" value="Winged helix-like DNA-binding domain superfamily/Winged helix DNA-binding domain"/>
    <property type="match status" value="1"/>
</dbReference>
<evidence type="ECO:0000256" key="6">
    <source>
        <dbReference type="ARBA" id="ARBA00062171"/>
    </source>
</evidence>
<keyword evidence="3 10" id="KW-0238">DNA-binding</keyword>
<dbReference type="PANTHER" id="PTHR10015:SF361">
    <property type="entry name" value="TRANSCRIPTION FACTOR SKN7"/>
    <property type="match status" value="1"/>
</dbReference>
<evidence type="ECO:0000256" key="8">
    <source>
        <dbReference type="SAM" id="MobiDB-lite"/>
    </source>
</evidence>
<gene>
    <name evidence="10" type="ORF">CPB84DRAFT_1640233</name>
</gene>
<sequence>EQQLQREHHQHQQEQFKRERDEIMSYAKDDKQSSAEPSSHAPQRTSEDPMPSTSDFVKKLYKMLEDPSFQSVVCWGPQGDCFVVKDMNEFTKSILPRMFKHSNFASFVRQLNKYDFHKVKNTDDNQFGEHSWTFRHPDFHADRRDALENIKRKVPAQRKNTSSAASGAPLHTNGSSTSQPYVNQSSTSTSLPYPISSTTNGHQPRSPSPTNARLTSEVQRLKDESEDLRARIRNLERNYESVLVEMVGFQRGMAQQDGLMQNLIAYFLGSESGE</sequence>
<keyword evidence="11" id="KW-1185">Reference proteome</keyword>
<evidence type="ECO:0000256" key="4">
    <source>
        <dbReference type="ARBA" id="ARBA00023163"/>
    </source>
</evidence>
<evidence type="ECO:0000259" key="9">
    <source>
        <dbReference type="PROSITE" id="PS00434"/>
    </source>
</evidence>
<evidence type="ECO:0000256" key="3">
    <source>
        <dbReference type="ARBA" id="ARBA00023125"/>
    </source>
</evidence>
<evidence type="ECO:0000256" key="5">
    <source>
        <dbReference type="ARBA" id="ARBA00023242"/>
    </source>
</evidence>
<accession>A0A9P5NHK5</accession>